<dbReference type="GO" id="GO:0022625">
    <property type="term" value="C:cytosolic large ribosomal subunit"/>
    <property type="evidence" value="ECO:0007669"/>
    <property type="project" value="TreeGrafter"/>
</dbReference>
<dbReference type="InterPro" id="IPR022909">
    <property type="entry name" value="Ribosomal_uL10_arc"/>
</dbReference>
<dbReference type="PANTHER" id="PTHR45699">
    <property type="entry name" value="60S ACIDIC RIBOSOMAL PROTEIN P0"/>
    <property type="match status" value="1"/>
</dbReference>
<keyword evidence="2 6" id="KW-0699">rRNA-binding</keyword>
<dbReference type="AlphaFoldDB" id="A0A9Y1FNG2"/>
<dbReference type="Gene3D" id="3.30.70.1730">
    <property type="match status" value="1"/>
</dbReference>
<evidence type="ECO:0000256" key="3">
    <source>
        <dbReference type="ARBA" id="ARBA00022884"/>
    </source>
</evidence>
<organism evidence="9">
    <name type="scientific">Candidatus Heimdallarchaeum endolithica</name>
    <dbReference type="NCBI Taxonomy" id="2876572"/>
    <lineage>
        <taxon>Archaea</taxon>
        <taxon>Promethearchaeati</taxon>
        <taxon>Candidatus Heimdallarchaeota</taxon>
        <taxon>Candidatus Heimdallarchaeia (ex Rinke et al. 2021) (nom. nud.)</taxon>
        <taxon>Candidatus Heimdallarchaeales</taxon>
        <taxon>Candidatus Heimdallarchaeaceae</taxon>
        <taxon>Candidatus Heimdallarchaeum</taxon>
    </lineage>
</organism>
<dbReference type="Proteomes" id="UP001200513">
    <property type="component" value="Chromosome"/>
</dbReference>
<dbReference type="InterPro" id="IPR001790">
    <property type="entry name" value="Ribosomal_uL10"/>
</dbReference>
<dbReference type="InterPro" id="IPR043164">
    <property type="entry name" value="Ribosomal_uL10-like_insert_sf"/>
</dbReference>
<dbReference type="Gene3D" id="6.10.140.760">
    <property type="match status" value="1"/>
</dbReference>
<comment type="function">
    <text evidence="6">Forms part of the ribosomal stalk, playing a central role in the interaction of the ribosome with GTP-bound translation factors.</text>
</comment>
<gene>
    <name evidence="6" type="primary">rpl10</name>
    <name evidence="6" type="synonym">rplP0</name>
    <name evidence="9" type="ORF">K9W46_09565</name>
</gene>
<evidence type="ECO:0000256" key="5">
    <source>
        <dbReference type="ARBA" id="ARBA00023274"/>
    </source>
</evidence>
<evidence type="ECO:0000256" key="2">
    <source>
        <dbReference type="ARBA" id="ARBA00022730"/>
    </source>
</evidence>
<dbReference type="InterPro" id="IPR043141">
    <property type="entry name" value="Ribosomal_uL10-like_sf"/>
</dbReference>
<dbReference type="InterPro" id="IPR050323">
    <property type="entry name" value="Ribosomal_protein_uL10"/>
</dbReference>
<feature type="domain" description="Large ribosomal subunit protein uL10-like insertion" evidence="8">
    <location>
        <begin position="111"/>
        <end position="181"/>
    </location>
</feature>
<dbReference type="SUPFAM" id="SSF160369">
    <property type="entry name" value="Ribosomal protein L10-like"/>
    <property type="match status" value="1"/>
</dbReference>
<evidence type="ECO:0000256" key="1">
    <source>
        <dbReference type="ARBA" id="ARBA00008889"/>
    </source>
</evidence>
<comment type="subunit">
    <text evidence="6">Part of the 50S ribosomal subunit. Forms part of the ribosomal stalk which helps the ribosome interact with GTP-bound translation factors. Forms a heptameric L10(L12)2(L12)2(L12)2 complex, where L10 forms an elongated spine to which the L12 dimers bind in a sequential fashion.</text>
</comment>
<dbReference type="Pfam" id="PF00466">
    <property type="entry name" value="Ribosomal_L10"/>
    <property type="match status" value="1"/>
</dbReference>
<keyword evidence="5 6" id="KW-0687">Ribonucleoprotein</keyword>
<dbReference type="HAMAP" id="MF_00280">
    <property type="entry name" value="Ribosomal_uL10_arch"/>
    <property type="match status" value="1"/>
</dbReference>
<dbReference type="GO" id="GO:0002181">
    <property type="term" value="P:cytoplasmic translation"/>
    <property type="evidence" value="ECO:0007669"/>
    <property type="project" value="TreeGrafter"/>
</dbReference>
<feature type="compositionally biased region" description="Polar residues" evidence="7">
    <location>
        <begin position="303"/>
        <end position="312"/>
    </location>
</feature>
<dbReference type="Pfam" id="PF17777">
    <property type="entry name" value="RL10P_insert"/>
    <property type="match status" value="1"/>
</dbReference>
<dbReference type="GO" id="GO:0070180">
    <property type="term" value="F:large ribosomal subunit rRNA binding"/>
    <property type="evidence" value="ECO:0007669"/>
    <property type="project" value="UniProtKB-UniRule"/>
</dbReference>
<dbReference type="Gene3D" id="3.90.105.20">
    <property type="match status" value="1"/>
</dbReference>
<evidence type="ECO:0000256" key="7">
    <source>
        <dbReference type="SAM" id="MobiDB-lite"/>
    </source>
</evidence>
<dbReference type="GO" id="GO:0003735">
    <property type="term" value="F:structural constituent of ribosome"/>
    <property type="evidence" value="ECO:0007669"/>
    <property type="project" value="TreeGrafter"/>
</dbReference>
<evidence type="ECO:0000259" key="8">
    <source>
        <dbReference type="Pfam" id="PF17777"/>
    </source>
</evidence>
<proteinExistence type="inferred from homology"/>
<feature type="compositionally biased region" description="Acidic residues" evidence="7">
    <location>
        <begin position="320"/>
        <end position="331"/>
    </location>
</feature>
<comment type="similarity">
    <text evidence="1 6">Belongs to the universal ribosomal protein uL10 family.</text>
</comment>
<evidence type="ECO:0000313" key="9">
    <source>
        <dbReference type="EMBL" id="UJG42628.1"/>
    </source>
</evidence>
<evidence type="ECO:0000256" key="4">
    <source>
        <dbReference type="ARBA" id="ARBA00022980"/>
    </source>
</evidence>
<keyword evidence="4 6" id="KW-0689">Ribosomal protein</keyword>
<evidence type="ECO:0000256" key="6">
    <source>
        <dbReference type="HAMAP-Rule" id="MF_00280"/>
    </source>
</evidence>
<dbReference type="FunFam" id="3.90.105.20:FF:000001">
    <property type="entry name" value="60S acidic ribosomal protein P0"/>
    <property type="match status" value="1"/>
</dbReference>
<dbReference type="PANTHER" id="PTHR45699:SF3">
    <property type="entry name" value="LARGE RIBOSOMAL SUBUNIT PROTEIN UL10"/>
    <property type="match status" value="1"/>
</dbReference>
<sequence length="338" mass="36963">MSSVRISEAKIQTVEKLKSELLSYPIIGLVKIENINARVVQKMRSELRKEAKIVMAKNNLMKRAIDQVKDKVKGIEQLKEYIKGPCAFLLTKTNPFKLATYMNTNKVPAPAKPGQIASNDIVVPAMNTGIPPGPVISELQSLGLKTRIEGGQIKIAEPSVVTKEGEKVTRSVALLLRRLNIEPFFVGLSMTVALQDGTLLHGKDLIVDYEQYLNNLQYAHSRALNLAVNAGIVTKRSLPILIQKVYQQAINLTVNAGIATTRTLPMLLAKVRSQALALTRIIGEIDSSAVSAKALEAAKTASVAQKTTVSTDNKQKQEEKEEEPEEEEEDLGLGALFG</sequence>
<feature type="region of interest" description="Disordered" evidence="7">
    <location>
        <begin position="303"/>
        <end position="338"/>
    </location>
</feature>
<accession>A0A9Y1FNG2</accession>
<keyword evidence="3 6" id="KW-0694">RNA-binding</keyword>
<protein>
    <recommendedName>
        <fullName evidence="6">Large ribosomal subunit protein uL10</fullName>
    </recommendedName>
    <alternativeName>
        <fullName evidence="6">Acidic ribosomal protein P0 homolog</fullName>
    </alternativeName>
</protein>
<dbReference type="InterPro" id="IPR040637">
    <property type="entry name" value="Ribosomal_uL10-like_insert"/>
</dbReference>
<dbReference type="Pfam" id="PF00428">
    <property type="entry name" value="Ribosomal_60s"/>
    <property type="match status" value="1"/>
</dbReference>
<name>A0A9Y1FNG2_9ARCH</name>
<dbReference type="EMBL" id="CP084167">
    <property type="protein sequence ID" value="UJG42628.1"/>
    <property type="molecule type" value="Genomic_DNA"/>
</dbReference>
<reference evidence="9" key="1">
    <citation type="journal article" date="2022" name="Nat. Microbiol.">
        <title>Unique mobile elements and scalable gene flow at the prokaryote-eukaryote boundary revealed by circularized Asgard archaea genomes.</title>
        <authorList>
            <person name="Wu F."/>
            <person name="Speth D.R."/>
            <person name="Philosof A."/>
            <person name="Cremiere A."/>
            <person name="Narayanan A."/>
            <person name="Barco R.A."/>
            <person name="Connon S.A."/>
            <person name="Amend J.P."/>
            <person name="Antoshechkin I.A."/>
            <person name="Orphan V.J."/>
        </authorList>
    </citation>
    <scope>NUCLEOTIDE SEQUENCE</scope>
    <source>
        <strain evidence="9">PR6</strain>
    </source>
</reference>
<dbReference type="CDD" id="cd05795">
    <property type="entry name" value="Ribosomal_P0_L10e"/>
    <property type="match status" value="1"/>
</dbReference>
<dbReference type="GO" id="GO:0000027">
    <property type="term" value="P:ribosomal large subunit assembly"/>
    <property type="evidence" value="ECO:0007669"/>
    <property type="project" value="TreeGrafter"/>
</dbReference>